<dbReference type="SUPFAM" id="SSF52540">
    <property type="entry name" value="P-loop containing nucleoside triphosphate hydrolases"/>
    <property type="match status" value="1"/>
</dbReference>
<comment type="caution">
    <text evidence="2">The sequence shown here is derived from an EMBL/GenBank/DDBJ whole genome shotgun (WGS) entry which is preliminary data.</text>
</comment>
<dbReference type="Pfam" id="PF13191">
    <property type="entry name" value="AAA_16"/>
    <property type="match status" value="1"/>
</dbReference>
<sequence>MNPRNNPYAPGAGTPPPELAGRDEILERASVALHRTAHGMAARSMILYGLRGVGKTVLLRKISEQAEEAGWLPVFMEAPESRSLPALLAPALRAAIIRLDRLAAAKKVMSSAWGAFASFVSSIKVRYDDVQINLDIEPELGIADSGDLEMDLTDLFTALGTASAERNTAIVLAIDELQYVPERELSALITALHTINQKQLPITLIAAGLPQLLGQMGQAKSYAERLFEFVPIDRLPDDEATRALCVPAQAQGVEYTKPAVHEVLEQTQGYPYFLQEWGKQAWAVADSSPIDDDDARAATELALAELDASFFRVRFDRLTPAEKRYVRAMAELGPGAHRSGEIAKVLDKPINSVAPTRAALIKKGMVFSPAHGDTAFTVPLFDGYIMRTMPDLTQ</sequence>
<gene>
    <name evidence="2" type="ORF">I8J34_17475</name>
</gene>
<keyword evidence="3" id="KW-1185">Reference proteome</keyword>
<organism evidence="2 3">
    <name type="scientific">Denitromonas iodatirespirans</name>
    <dbReference type="NCBI Taxonomy" id="2795389"/>
    <lineage>
        <taxon>Bacteria</taxon>
        <taxon>Pseudomonadati</taxon>
        <taxon>Pseudomonadota</taxon>
        <taxon>Betaproteobacteria</taxon>
        <taxon>Rhodocyclales</taxon>
        <taxon>Zoogloeaceae</taxon>
        <taxon>Denitromonas</taxon>
    </lineage>
</organism>
<geneLocation type="plasmid" evidence="2">
    <name>unnamed1</name>
</geneLocation>
<evidence type="ECO:0000259" key="1">
    <source>
        <dbReference type="Pfam" id="PF13191"/>
    </source>
</evidence>
<dbReference type="AlphaFoldDB" id="A0A944DDB5"/>
<keyword evidence="2" id="KW-0547">Nucleotide-binding</keyword>
<name>A0A944DDB5_DENI1</name>
<dbReference type="InterPro" id="IPR041664">
    <property type="entry name" value="AAA_16"/>
</dbReference>
<dbReference type="Proteomes" id="UP000694660">
    <property type="component" value="Unassembled WGS sequence"/>
</dbReference>
<evidence type="ECO:0000313" key="2">
    <source>
        <dbReference type="EMBL" id="MBT0962976.1"/>
    </source>
</evidence>
<dbReference type="RefSeq" id="WP_214362950.1">
    <property type="nucleotide sequence ID" value="NZ_JAEKFT010000023.1"/>
</dbReference>
<dbReference type="EMBL" id="JAEKFT010000023">
    <property type="protein sequence ID" value="MBT0962976.1"/>
    <property type="molecule type" value="Genomic_DNA"/>
</dbReference>
<accession>A0A944DDB5</accession>
<keyword evidence="2" id="KW-0067">ATP-binding</keyword>
<dbReference type="GO" id="GO:0005524">
    <property type="term" value="F:ATP binding"/>
    <property type="evidence" value="ECO:0007669"/>
    <property type="project" value="UniProtKB-KW"/>
</dbReference>
<dbReference type="Gene3D" id="3.40.50.300">
    <property type="entry name" value="P-loop containing nucleotide triphosphate hydrolases"/>
    <property type="match status" value="1"/>
</dbReference>
<proteinExistence type="predicted"/>
<feature type="domain" description="Orc1-like AAA ATPase" evidence="1">
    <location>
        <begin position="18"/>
        <end position="204"/>
    </location>
</feature>
<dbReference type="PANTHER" id="PTHR34301">
    <property type="entry name" value="DNA-BINDING PROTEIN-RELATED"/>
    <property type="match status" value="1"/>
</dbReference>
<evidence type="ECO:0000313" key="3">
    <source>
        <dbReference type="Proteomes" id="UP000694660"/>
    </source>
</evidence>
<dbReference type="InterPro" id="IPR027417">
    <property type="entry name" value="P-loop_NTPase"/>
</dbReference>
<keyword evidence="2" id="KW-0614">Plasmid</keyword>
<dbReference type="PANTHER" id="PTHR34301:SF8">
    <property type="entry name" value="ATPASE DOMAIN-CONTAINING PROTEIN"/>
    <property type="match status" value="1"/>
</dbReference>
<protein>
    <submittedName>
        <fullName evidence="2">ATP-binding protein</fullName>
    </submittedName>
</protein>
<reference evidence="3" key="1">
    <citation type="journal article" date="2022" name="ISME J.">
        <title>Genetic and phylogenetic analysis of dissimilatory iodate-reducing bacteria identifies potential niches across the world's oceans.</title>
        <authorList>
            <person name="Reyes-Umana V."/>
            <person name="Henning Z."/>
            <person name="Lee K."/>
            <person name="Barnum T.P."/>
            <person name="Coates J.D."/>
        </authorList>
    </citation>
    <scope>NUCLEOTIDE SEQUENCE [LARGE SCALE GENOMIC DNA]</scope>
    <source>
        <strain evidence="3">IR12</strain>
    </source>
</reference>